<dbReference type="InterPro" id="IPR051393">
    <property type="entry name" value="ABC_transporter_permease"/>
</dbReference>
<dbReference type="GO" id="GO:0005886">
    <property type="term" value="C:plasma membrane"/>
    <property type="evidence" value="ECO:0007669"/>
    <property type="project" value="UniProtKB-SubCell"/>
</dbReference>
<evidence type="ECO:0000256" key="3">
    <source>
        <dbReference type="ARBA" id="ARBA00022475"/>
    </source>
</evidence>
<keyword evidence="5 7" id="KW-1133">Transmembrane helix</keyword>
<keyword evidence="3" id="KW-1003">Cell membrane</keyword>
<proteinExistence type="inferred from homology"/>
<feature type="transmembrane region" description="Helical" evidence="7">
    <location>
        <begin position="264"/>
        <end position="285"/>
    </location>
</feature>
<keyword evidence="6 7" id="KW-0472">Membrane</keyword>
<dbReference type="PROSITE" id="PS50928">
    <property type="entry name" value="ABC_TM1"/>
    <property type="match status" value="1"/>
</dbReference>
<organism evidence="9 10">
    <name type="scientific">Candidatus Enterocloster faecavium</name>
    <dbReference type="NCBI Taxonomy" id="2838560"/>
    <lineage>
        <taxon>Bacteria</taxon>
        <taxon>Bacillati</taxon>
        <taxon>Bacillota</taxon>
        <taxon>Clostridia</taxon>
        <taxon>Lachnospirales</taxon>
        <taxon>Lachnospiraceae</taxon>
        <taxon>Enterocloster</taxon>
    </lineage>
</organism>
<evidence type="ECO:0000313" key="10">
    <source>
        <dbReference type="Proteomes" id="UP000886804"/>
    </source>
</evidence>
<dbReference type="InterPro" id="IPR000515">
    <property type="entry name" value="MetI-like"/>
</dbReference>
<dbReference type="PANTHER" id="PTHR30193:SF37">
    <property type="entry name" value="INNER MEMBRANE ABC TRANSPORTER PERMEASE PROTEIN YCJO"/>
    <property type="match status" value="1"/>
</dbReference>
<dbReference type="InterPro" id="IPR035906">
    <property type="entry name" value="MetI-like_sf"/>
</dbReference>
<reference evidence="9" key="1">
    <citation type="journal article" date="2021" name="PeerJ">
        <title>Extensive microbial diversity within the chicken gut microbiome revealed by metagenomics and culture.</title>
        <authorList>
            <person name="Gilroy R."/>
            <person name="Ravi A."/>
            <person name="Getino M."/>
            <person name="Pursley I."/>
            <person name="Horton D.L."/>
            <person name="Alikhan N.F."/>
            <person name="Baker D."/>
            <person name="Gharbi K."/>
            <person name="Hall N."/>
            <person name="Watson M."/>
            <person name="Adriaenssens E.M."/>
            <person name="Foster-Nyarko E."/>
            <person name="Jarju S."/>
            <person name="Secka A."/>
            <person name="Antonio M."/>
            <person name="Oren A."/>
            <person name="Chaudhuri R.R."/>
            <person name="La Ragione R."/>
            <person name="Hildebrand F."/>
            <person name="Pallen M.J."/>
        </authorList>
    </citation>
    <scope>NUCLEOTIDE SEQUENCE</scope>
    <source>
        <strain evidence="9">CHK188-4685</strain>
    </source>
</reference>
<dbReference type="EMBL" id="DWYS01000155">
    <property type="protein sequence ID" value="HJB08765.1"/>
    <property type="molecule type" value="Genomic_DNA"/>
</dbReference>
<evidence type="ECO:0000256" key="7">
    <source>
        <dbReference type="RuleBase" id="RU363032"/>
    </source>
</evidence>
<evidence type="ECO:0000313" key="9">
    <source>
        <dbReference type="EMBL" id="HJB08765.1"/>
    </source>
</evidence>
<feature type="transmembrane region" description="Helical" evidence="7">
    <location>
        <begin position="201"/>
        <end position="222"/>
    </location>
</feature>
<gene>
    <name evidence="9" type="ORF">H9716_13040</name>
</gene>
<protein>
    <submittedName>
        <fullName evidence="9">Sugar ABC transporter permease</fullName>
    </submittedName>
</protein>
<dbReference type="GO" id="GO:0055085">
    <property type="term" value="P:transmembrane transport"/>
    <property type="evidence" value="ECO:0007669"/>
    <property type="project" value="InterPro"/>
</dbReference>
<evidence type="ECO:0000259" key="8">
    <source>
        <dbReference type="PROSITE" id="PS50928"/>
    </source>
</evidence>
<dbReference type="CDD" id="cd06261">
    <property type="entry name" value="TM_PBP2"/>
    <property type="match status" value="1"/>
</dbReference>
<reference evidence="9" key="2">
    <citation type="submission" date="2021-04" db="EMBL/GenBank/DDBJ databases">
        <authorList>
            <person name="Gilroy R."/>
        </authorList>
    </citation>
    <scope>NUCLEOTIDE SEQUENCE</scope>
    <source>
        <strain evidence="9">CHK188-4685</strain>
    </source>
</reference>
<sequence>MRNRKNRDRNITHFIYVLPNLLMYSLLSIVPIVLGLYYSFTDWNGIGKNYDFVGFHNYIKILKDSRFRKAVLFNVRYAAMLIVCVLLISVILALLLNTRIKGQGFFRAVYFFPACVSMLTIGLIFNYIFFQGLPSIGEALGIEALQKNILSGRKTAIYGILVTNVWKSVAIPTVLVLSALQTIPGEIMEAATVDGANGRQKFFYITLRYILPILSIIFVLVLKEGLMIYDYIMAMTSGGPAGATESITLSIYRIGFEDMKFGYAISQAMIVAVIIAVISIIQIHFTDKKKIYD</sequence>
<evidence type="ECO:0000256" key="6">
    <source>
        <dbReference type="ARBA" id="ARBA00023136"/>
    </source>
</evidence>
<accession>A0A9D2RM58</accession>
<dbReference type="AlphaFoldDB" id="A0A9D2RM58"/>
<evidence type="ECO:0000256" key="5">
    <source>
        <dbReference type="ARBA" id="ARBA00022989"/>
    </source>
</evidence>
<comment type="caution">
    <text evidence="9">The sequence shown here is derived from an EMBL/GenBank/DDBJ whole genome shotgun (WGS) entry which is preliminary data.</text>
</comment>
<evidence type="ECO:0000256" key="1">
    <source>
        <dbReference type="ARBA" id="ARBA00004651"/>
    </source>
</evidence>
<dbReference type="Proteomes" id="UP000886804">
    <property type="component" value="Unassembled WGS sequence"/>
</dbReference>
<dbReference type="Pfam" id="PF00528">
    <property type="entry name" value="BPD_transp_1"/>
    <property type="match status" value="1"/>
</dbReference>
<dbReference type="SUPFAM" id="SSF161098">
    <property type="entry name" value="MetI-like"/>
    <property type="match status" value="1"/>
</dbReference>
<keyword evidence="2 7" id="KW-0813">Transport</keyword>
<keyword evidence="4 7" id="KW-0812">Transmembrane</keyword>
<evidence type="ECO:0000256" key="2">
    <source>
        <dbReference type="ARBA" id="ARBA00022448"/>
    </source>
</evidence>
<name>A0A9D2RM58_9FIRM</name>
<feature type="transmembrane region" description="Helical" evidence="7">
    <location>
        <begin position="77"/>
        <end position="96"/>
    </location>
</feature>
<feature type="domain" description="ABC transmembrane type-1" evidence="8">
    <location>
        <begin position="71"/>
        <end position="282"/>
    </location>
</feature>
<comment type="subcellular location">
    <subcellularLocation>
        <location evidence="1 7">Cell membrane</location>
        <topology evidence="1 7">Multi-pass membrane protein</topology>
    </subcellularLocation>
</comment>
<feature type="transmembrane region" description="Helical" evidence="7">
    <location>
        <begin position="108"/>
        <end position="130"/>
    </location>
</feature>
<comment type="similarity">
    <text evidence="7">Belongs to the binding-protein-dependent transport system permease family.</text>
</comment>
<feature type="transmembrane region" description="Helical" evidence="7">
    <location>
        <begin position="21"/>
        <end position="40"/>
    </location>
</feature>
<dbReference type="PANTHER" id="PTHR30193">
    <property type="entry name" value="ABC TRANSPORTER PERMEASE PROTEIN"/>
    <property type="match status" value="1"/>
</dbReference>
<dbReference type="Gene3D" id="1.10.3720.10">
    <property type="entry name" value="MetI-like"/>
    <property type="match status" value="1"/>
</dbReference>
<feature type="transmembrane region" description="Helical" evidence="7">
    <location>
        <begin position="156"/>
        <end position="180"/>
    </location>
</feature>
<evidence type="ECO:0000256" key="4">
    <source>
        <dbReference type="ARBA" id="ARBA00022692"/>
    </source>
</evidence>